<feature type="binding site" evidence="3">
    <location>
        <position position="196"/>
    </location>
    <ligand>
        <name>S-adenosyl-L-methionine</name>
        <dbReference type="ChEBI" id="CHEBI:59789"/>
    </ligand>
</feature>
<dbReference type="GO" id="GO:0008168">
    <property type="term" value="F:methyltransferase activity"/>
    <property type="evidence" value="ECO:0007669"/>
    <property type="project" value="UniProtKB-KW"/>
</dbReference>
<evidence type="ECO:0000256" key="2">
    <source>
        <dbReference type="ARBA" id="ARBA00022691"/>
    </source>
</evidence>
<feature type="binding site" evidence="3">
    <location>
        <begin position="128"/>
        <end position="130"/>
    </location>
    <ligand>
        <name>S-adenosyl-L-methionine</name>
        <dbReference type="ChEBI" id="CHEBI:59789"/>
    </ligand>
</feature>
<keyword evidence="1 3" id="KW-0808">Transferase</keyword>
<gene>
    <name evidence="3 6" type="primary">cmoA</name>
    <name evidence="6" type="ORF">ERS137965_00929</name>
</gene>
<dbReference type="EC" id="2.1.3.-" evidence="3"/>
<keyword evidence="2 3" id="KW-0949">S-adenosyl-L-methionine</keyword>
<dbReference type="EMBL" id="CQEJ01000004">
    <property type="protein sequence ID" value="CNK73760.1"/>
    <property type="molecule type" value="Genomic_DNA"/>
</dbReference>
<organism evidence="6 7">
    <name type="scientific">Yersinia aldovae</name>
    <dbReference type="NCBI Taxonomy" id="29483"/>
    <lineage>
        <taxon>Bacteria</taxon>
        <taxon>Pseudomonadati</taxon>
        <taxon>Pseudomonadota</taxon>
        <taxon>Gammaproteobacteria</taxon>
        <taxon>Enterobacterales</taxon>
        <taxon>Yersiniaceae</taxon>
        <taxon>Yersinia</taxon>
    </lineage>
</organism>
<keyword evidence="4" id="KW-0812">Transmembrane</keyword>
<keyword evidence="4" id="KW-0472">Membrane</keyword>
<feature type="binding site" evidence="3">
    <location>
        <position position="263"/>
    </location>
    <ligand>
        <name>S-adenosyl-L-methionine</name>
        <dbReference type="ChEBI" id="CHEBI:59789"/>
    </ligand>
</feature>
<dbReference type="Gene3D" id="3.40.50.150">
    <property type="entry name" value="Vaccinia Virus protein VP39"/>
    <property type="match status" value="1"/>
</dbReference>
<dbReference type="PANTHER" id="PTHR43861">
    <property type="entry name" value="TRANS-ACONITATE 2-METHYLTRANSFERASE-RELATED"/>
    <property type="match status" value="1"/>
</dbReference>
<accession>A0A0T9TC43</accession>
<feature type="binding site" evidence="3">
    <location>
        <begin position="181"/>
        <end position="182"/>
    </location>
    <ligand>
        <name>S-adenosyl-L-methionine</name>
        <dbReference type="ChEBI" id="CHEBI:59789"/>
    </ligand>
</feature>
<comment type="similarity">
    <text evidence="3">Belongs to the class I-like SAM-binding methyltransferase superfamily. Cx-SAM synthase family.</text>
</comment>
<dbReference type="Pfam" id="PF13649">
    <property type="entry name" value="Methyltransf_25"/>
    <property type="match status" value="1"/>
</dbReference>
<comment type="subunit">
    <text evidence="3">Homodimer.</text>
</comment>
<dbReference type="GO" id="GO:1904047">
    <property type="term" value="F:S-adenosyl-L-methionine binding"/>
    <property type="evidence" value="ECO:0007669"/>
    <property type="project" value="UniProtKB-UniRule"/>
</dbReference>
<feature type="binding site" evidence="3">
    <location>
        <position position="103"/>
    </location>
    <ligand>
        <name>S-adenosyl-L-methionine</name>
        <dbReference type="ChEBI" id="CHEBI:59789"/>
    </ligand>
</feature>
<protein>
    <recommendedName>
        <fullName evidence="3">Carboxy-S-adenosyl-L-methionine synthase</fullName>
        <shortName evidence="3">Cx-SAM synthase</shortName>
        <ecNumber evidence="3">2.1.3.-</ecNumber>
    </recommendedName>
</protein>
<dbReference type="AlphaFoldDB" id="A0A0T9TC43"/>
<proteinExistence type="inferred from homology"/>
<feature type="transmembrane region" description="Helical" evidence="4">
    <location>
        <begin position="17"/>
        <end position="40"/>
    </location>
</feature>
<dbReference type="NCBIfam" id="TIGR00740">
    <property type="entry name" value="carboxy-S-adenosyl-L-methionine synthase CmoA"/>
    <property type="match status" value="1"/>
</dbReference>
<dbReference type="SUPFAM" id="SSF53335">
    <property type="entry name" value="S-adenosyl-L-methionine-dependent methyltransferases"/>
    <property type="match status" value="1"/>
</dbReference>
<comment type="catalytic activity">
    <reaction evidence="3">
        <text>prephenate + S-adenosyl-L-methionine = carboxy-S-adenosyl-L-methionine + 3-phenylpyruvate + H2O</text>
        <dbReference type="Rhea" id="RHEA:51692"/>
        <dbReference type="ChEBI" id="CHEBI:15377"/>
        <dbReference type="ChEBI" id="CHEBI:18005"/>
        <dbReference type="ChEBI" id="CHEBI:29934"/>
        <dbReference type="ChEBI" id="CHEBI:59789"/>
        <dbReference type="ChEBI" id="CHEBI:134278"/>
    </reaction>
</comment>
<dbReference type="eggNOG" id="COG2226">
    <property type="taxonomic scope" value="Bacteria"/>
</dbReference>
<name>A0A0T9TC43_YERAL</name>
<evidence type="ECO:0000256" key="3">
    <source>
        <dbReference type="HAMAP-Rule" id="MF_01589"/>
    </source>
</evidence>
<keyword evidence="4" id="KW-1133">Transmembrane helix</keyword>
<dbReference type="STRING" id="1453495.AT01_596"/>
<dbReference type="InterPro" id="IPR041698">
    <property type="entry name" value="Methyltransf_25"/>
</dbReference>
<dbReference type="GO" id="GO:0002098">
    <property type="term" value="P:tRNA wobble uridine modification"/>
    <property type="evidence" value="ECO:0007669"/>
    <property type="project" value="InterPro"/>
</dbReference>
<dbReference type="InterPro" id="IPR029063">
    <property type="entry name" value="SAM-dependent_MTases_sf"/>
</dbReference>
<evidence type="ECO:0000259" key="5">
    <source>
        <dbReference type="Pfam" id="PF13649"/>
    </source>
</evidence>
<reference evidence="6 7" key="1">
    <citation type="submission" date="2015-03" db="EMBL/GenBank/DDBJ databases">
        <authorList>
            <person name="Murphy D."/>
        </authorList>
    </citation>
    <scope>NUCLEOTIDE SEQUENCE [LARGE SCALE GENOMIC DNA]</scope>
    <source>
        <strain evidence="6 7">IP06005</strain>
    </source>
</reference>
<dbReference type="PANTHER" id="PTHR43861:SF2">
    <property type="entry name" value="CARBOXY-S-ADENOSYL-L-METHIONINE SYNTHASE"/>
    <property type="match status" value="1"/>
</dbReference>
<dbReference type="InterPro" id="IPR005271">
    <property type="entry name" value="CmoA"/>
</dbReference>
<evidence type="ECO:0000313" key="6">
    <source>
        <dbReference type="EMBL" id="CNK73760.1"/>
    </source>
</evidence>
<dbReference type="GO" id="GO:0032259">
    <property type="term" value="P:methylation"/>
    <property type="evidence" value="ECO:0007669"/>
    <property type="project" value="UniProtKB-KW"/>
</dbReference>
<keyword evidence="6" id="KW-0489">Methyltransferase</keyword>
<dbReference type="HAMAP" id="MF_01589">
    <property type="entry name" value="Cx_SAM_synthase"/>
    <property type="match status" value="1"/>
</dbReference>
<evidence type="ECO:0000313" key="7">
    <source>
        <dbReference type="Proteomes" id="UP000041595"/>
    </source>
</evidence>
<dbReference type="Proteomes" id="UP000041595">
    <property type="component" value="Unassembled WGS sequence"/>
</dbReference>
<feature type="binding site" evidence="3">
    <location>
        <begin position="153"/>
        <end position="154"/>
    </location>
    <ligand>
        <name>S-adenosyl-L-methionine</name>
        <dbReference type="ChEBI" id="CHEBI:59789"/>
    </ligand>
</feature>
<sequence>MAAFMINPHGLKPLYRAYLYGFLLLLVPLSAIVCGLNFLFIPKTVMPNRDTQSQNDAQQPSEAIKPLHDSLFAAPIAKLGDWTFDEKVAEVFPDMIQRSVPGYSNIISMIGMLAERFVQPNSQVYDLGCSLGAATLSMRRNIKADGCKIIAVDNSSAMVERCRRHIDAFRADTPVEVVEADILDVRLENASMVVLNFTLQFLEPADRQRLLNQVYQGLRPGGALVLSEKFSFDDSDVGELLFNMHHDFKRANGYSELEISQKRSMLENVMLTDSVKTHKKRLHQAGFEHTEVWFQCFNFGSLIALKAGEAQ</sequence>
<feature type="domain" description="Methyltransferase" evidence="5">
    <location>
        <begin position="124"/>
        <end position="222"/>
    </location>
</feature>
<evidence type="ECO:0000256" key="4">
    <source>
        <dbReference type="SAM" id="Phobius"/>
    </source>
</evidence>
<dbReference type="CDD" id="cd02440">
    <property type="entry name" value="AdoMet_MTases"/>
    <property type="match status" value="1"/>
</dbReference>
<dbReference type="NCBIfam" id="NF011995">
    <property type="entry name" value="PRK15451.1"/>
    <property type="match status" value="1"/>
</dbReference>
<comment type="function">
    <text evidence="3">Catalyzes the conversion of S-adenosyl-L-methionine (SAM) to carboxy-S-adenosyl-L-methionine (Cx-SAM).</text>
</comment>
<evidence type="ECO:0000256" key="1">
    <source>
        <dbReference type="ARBA" id="ARBA00022679"/>
    </source>
</evidence>
<dbReference type="GO" id="GO:0016743">
    <property type="term" value="F:carboxyl- or carbamoyltransferase activity"/>
    <property type="evidence" value="ECO:0007669"/>
    <property type="project" value="UniProtKB-UniRule"/>
</dbReference>